<dbReference type="Pfam" id="PF14542">
    <property type="entry name" value="Acetyltransf_CG"/>
    <property type="match status" value="1"/>
</dbReference>
<dbReference type="PANTHER" id="PTHR31435:SF9">
    <property type="entry name" value="PROTEIN NATD1"/>
    <property type="match status" value="1"/>
</dbReference>
<comment type="caution">
    <text evidence="2">The sequence shown here is derived from an EMBL/GenBank/DDBJ whole genome shotgun (WGS) entry which is preliminary data.</text>
</comment>
<reference evidence="2 3" key="1">
    <citation type="submission" date="2019-12" db="EMBL/GenBank/DDBJ databases">
        <title>Auraticoccus cholistani sp. nov., an actinomycete isolated from soil of Cholistan desert.</title>
        <authorList>
            <person name="Cheema M.T."/>
        </authorList>
    </citation>
    <scope>NUCLEOTIDE SEQUENCE [LARGE SCALE GENOMIC DNA]</scope>
    <source>
        <strain evidence="2 3">F435</strain>
    </source>
</reference>
<dbReference type="Gene3D" id="3.40.630.30">
    <property type="match status" value="1"/>
</dbReference>
<name>A0A6A9UYU9_9ACTN</name>
<dbReference type="PANTHER" id="PTHR31435">
    <property type="entry name" value="PROTEIN NATD1"/>
    <property type="match status" value="1"/>
</dbReference>
<accession>A0A6A9UYU9</accession>
<dbReference type="AlphaFoldDB" id="A0A6A9UYU9"/>
<proteinExistence type="predicted"/>
<dbReference type="SUPFAM" id="SSF55729">
    <property type="entry name" value="Acyl-CoA N-acyltransferases (Nat)"/>
    <property type="match status" value="1"/>
</dbReference>
<protein>
    <submittedName>
        <fullName evidence="2">GNAT family N-acetyltransferase</fullName>
    </submittedName>
</protein>
<sequence>MSLTFEHDTPGQRFRALDEGTEVGVVDYHLDGTVATITHTGTAPQRRGEGIAGRLTTAVLEEMGSRGWSVVPQCPYTARFIQDHPEYAGLVQRA</sequence>
<dbReference type="Proteomes" id="UP000435304">
    <property type="component" value="Unassembled WGS sequence"/>
</dbReference>
<evidence type="ECO:0000313" key="3">
    <source>
        <dbReference type="Proteomes" id="UP000435304"/>
    </source>
</evidence>
<keyword evidence="2" id="KW-0808">Transferase</keyword>
<dbReference type="RefSeq" id="WP_156611168.1">
    <property type="nucleotide sequence ID" value="NZ_WPCU01000010.1"/>
</dbReference>
<dbReference type="CDD" id="cd04301">
    <property type="entry name" value="NAT_SF"/>
    <property type="match status" value="1"/>
</dbReference>
<evidence type="ECO:0000313" key="2">
    <source>
        <dbReference type="EMBL" id="MVA77092.1"/>
    </source>
</evidence>
<keyword evidence="3" id="KW-1185">Reference proteome</keyword>
<dbReference type="InterPro" id="IPR016181">
    <property type="entry name" value="Acyl_CoA_acyltransferase"/>
</dbReference>
<dbReference type="EMBL" id="WPCU01000010">
    <property type="protein sequence ID" value="MVA77092.1"/>
    <property type="molecule type" value="Genomic_DNA"/>
</dbReference>
<dbReference type="InterPro" id="IPR045057">
    <property type="entry name" value="Gcn5-rel_NAT"/>
</dbReference>
<feature type="domain" description="N-acetyltransferase" evidence="1">
    <location>
        <begin position="6"/>
        <end position="92"/>
    </location>
</feature>
<evidence type="ECO:0000259" key="1">
    <source>
        <dbReference type="PROSITE" id="PS51729"/>
    </source>
</evidence>
<organism evidence="2 3">
    <name type="scientific">Auraticoccus cholistanensis</name>
    <dbReference type="NCBI Taxonomy" id="2656650"/>
    <lineage>
        <taxon>Bacteria</taxon>
        <taxon>Bacillati</taxon>
        <taxon>Actinomycetota</taxon>
        <taxon>Actinomycetes</taxon>
        <taxon>Propionibacteriales</taxon>
        <taxon>Propionibacteriaceae</taxon>
        <taxon>Auraticoccus</taxon>
    </lineage>
</organism>
<gene>
    <name evidence="2" type="ORF">GC722_13810</name>
</gene>
<dbReference type="GO" id="GO:0016740">
    <property type="term" value="F:transferase activity"/>
    <property type="evidence" value="ECO:0007669"/>
    <property type="project" value="UniProtKB-KW"/>
</dbReference>
<dbReference type="InterPro" id="IPR031165">
    <property type="entry name" value="GNAT_YJDJ"/>
</dbReference>
<dbReference type="PROSITE" id="PS51729">
    <property type="entry name" value="GNAT_YJDJ"/>
    <property type="match status" value="1"/>
</dbReference>